<feature type="transmembrane region" description="Helical" evidence="7">
    <location>
        <begin position="229"/>
        <end position="251"/>
    </location>
</feature>
<keyword evidence="5 7" id="KW-1133">Transmembrane helix</keyword>
<feature type="domain" description="Glycosyltransferase 2-like" evidence="8">
    <location>
        <begin position="5"/>
        <end position="165"/>
    </location>
</feature>
<dbReference type="Gene3D" id="3.90.550.10">
    <property type="entry name" value="Spore Coat Polysaccharide Biosynthesis Protein SpsA, Chain A"/>
    <property type="match status" value="1"/>
</dbReference>
<comment type="caution">
    <text evidence="9">The sequence shown here is derived from an EMBL/GenBank/DDBJ whole genome shotgun (WGS) entry which is preliminary data.</text>
</comment>
<evidence type="ECO:0000256" key="6">
    <source>
        <dbReference type="ARBA" id="ARBA00023136"/>
    </source>
</evidence>
<sequence length="310" mass="35351">MKLISIVTACFNEEENVREVCEQVREVMAGLPGYDYEHIFIDNASKDRTVAILRELANEDRRVKVIVNARNFGHIRSPCHAILQARGDAVISIVADLQDPPGMIADFVRKWEEGYRVVMGIKEGSQESVLMFALRRLYYRTLRRLSDVELVEHFTGFGLYDRQVIDILRSLGDPYPYFRGLIADIGFEIAKVAYVQPGRKRGITKNNFYTLYDMAMLGLTTYSKVPLRLATMLGFASAALSLLVALFYLGYKLVFWKSFELGLAPLVVGIFFFSSVQLFFLGIVGEYVGSIHTYVRHMPLVVEKERINFD</sequence>
<dbReference type="PANTHER" id="PTHR48090">
    <property type="entry name" value="UNDECAPRENYL-PHOSPHATE 4-DEOXY-4-FORMAMIDO-L-ARABINOSE TRANSFERASE-RELATED"/>
    <property type="match status" value="1"/>
</dbReference>
<accession>A0A937XFA0</accession>
<dbReference type="EMBL" id="VGIR01000077">
    <property type="protein sequence ID" value="MBM3332343.1"/>
    <property type="molecule type" value="Genomic_DNA"/>
</dbReference>
<keyword evidence="6 7" id="KW-0472">Membrane</keyword>
<dbReference type="InterPro" id="IPR001173">
    <property type="entry name" value="Glyco_trans_2-like"/>
</dbReference>
<evidence type="ECO:0000259" key="8">
    <source>
        <dbReference type="Pfam" id="PF00535"/>
    </source>
</evidence>
<evidence type="ECO:0000256" key="1">
    <source>
        <dbReference type="ARBA" id="ARBA00004141"/>
    </source>
</evidence>
<protein>
    <submittedName>
        <fullName evidence="9">Glycosyltransferase family 2 protein</fullName>
    </submittedName>
</protein>
<proteinExistence type="predicted"/>
<evidence type="ECO:0000256" key="2">
    <source>
        <dbReference type="ARBA" id="ARBA00022676"/>
    </source>
</evidence>
<evidence type="ECO:0000256" key="5">
    <source>
        <dbReference type="ARBA" id="ARBA00022989"/>
    </source>
</evidence>
<keyword evidence="2" id="KW-0328">Glycosyltransferase</keyword>
<evidence type="ECO:0000313" key="9">
    <source>
        <dbReference type="EMBL" id="MBM3332343.1"/>
    </source>
</evidence>
<gene>
    <name evidence="9" type="ORF">FJY68_10945</name>
</gene>
<organism evidence="9 10">
    <name type="scientific">candidate division WOR-3 bacterium</name>
    <dbReference type="NCBI Taxonomy" id="2052148"/>
    <lineage>
        <taxon>Bacteria</taxon>
        <taxon>Bacteria division WOR-3</taxon>
    </lineage>
</organism>
<name>A0A937XFA0_UNCW3</name>
<dbReference type="SUPFAM" id="SSF53448">
    <property type="entry name" value="Nucleotide-diphospho-sugar transferases"/>
    <property type="match status" value="1"/>
</dbReference>
<comment type="subcellular location">
    <subcellularLocation>
        <location evidence="1">Membrane</location>
        <topology evidence="1">Multi-pass membrane protein</topology>
    </subcellularLocation>
</comment>
<evidence type="ECO:0000256" key="3">
    <source>
        <dbReference type="ARBA" id="ARBA00022679"/>
    </source>
</evidence>
<dbReference type="GO" id="GO:0005886">
    <property type="term" value="C:plasma membrane"/>
    <property type="evidence" value="ECO:0007669"/>
    <property type="project" value="TreeGrafter"/>
</dbReference>
<dbReference type="Pfam" id="PF00535">
    <property type="entry name" value="Glycos_transf_2"/>
    <property type="match status" value="1"/>
</dbReference>
<keyword evidence="3" id="KW-0808">Transferase</keyword>
<dbReference type="PANTHER" id="PTHR48090:SF1">
    <property type="entry name" value="PROPHAGE BACTOPRENOL GLUCOSYL TRANSFERASE HOMOLOG"/>
    <property type="match status" value="1"/>
</dbReference>
<evidence type="ECO:0000256" key="7">
    <source>
        <dbReference type="SAM" id="Phobius"/>
    </source>
</evidence>
<reference evidence="9" key="1">
    <citation type="submission" date="2019-03" db="EMBL/GenBank/DDBJ databases">
        <title>Lake Tanganyika Metagenome-Assembled Genomes (MAGs).</title>
        <authorList>
            <person name="Tran P."/>
        </authorList>
    </citation>
    <scope>NUCLEOTIDE SEQUENCE</scope>
    <source>
        <strain evidence="9">K_DeepCast_150m_m2_040</strain>
    </source>
</reference>
<dbReference type="GO" id="GO:0016757">
    <property type="term" value="F:glycosyltransferase activity"/>
    <property type="evidence" value="ECO:0007669"/>
    <property type="project" value="UniProtKB-KW"/>
</dbReference>
<dbReference type="InterPro" id="IPR050256">
    <property type="entry name" value="Glycosyltransferase_2"/>
</dbReference>
<dbReference type="AlphaFoldDB" id="A0A937XFA0"/>
<evidence type="ECO:0000313" key="10">
    <source>
        <dbReference type="Proteomes" id="UP000779900"/>
    </source>
</evidence>
<keyword evidence="4 7" id="KW-0812">Transmembrane</keyword>
<dbReference type="InterPro" id="IPR029044">
    <property type="entry name" value="Nucleotide-diphossugar_trans"/>
</dbReference>
<evidence type="ECO:0000256" key="4">
    <source>
        <dbReference type="ARBA" id="ARBA00022692"/>
    </source>
</evidence>
<dbReference type="Proteomes" id="UP000779900">
    <property type="component" value="Unassembled WGS sequence"/>
</dbReference>
<dbReference type="CDD" id="cd04187">
    <property type="entry name" value="DPM1_like_bac"/>
    <property type="match status" value="1"/>
</dbReference>
<feature type="transmembrane region" description="Helical" evidence="7">
    <location>
        <begin position="263"/>
        <end position="288"/>
    </location>
</feature>